<evidence type="ECO:0000256" key="2">
    <source>
        <dbReference type="SAM" id="Phobius"/>
    </source>
</evidence>
<proteinExistence type="predicted"/>
<feature type="compositionally biased region" description="Low complexity" evidence="1">
    <location>
        <begin position="8"/>
        <end position="23"/>
    </location>
</feature>
<name>A0A1C4U3G2_MICVI</name>
<dbReference type="EMBL" id="LT607411">
    <property type="protein sequence ID" value="SCE66211.1"/>
    <property type="molecule type" value="Genomic_DNA"/>
</dbReference>
<evidence type="ECO:0000313" key="4">
    <source>
        <dbReference type="Proteomes" id="UP000198242"/>
    </source>
</evidence>
<evidence type="ECO:0000313" key="3">
    <source>
        <dbReference type="EMBL" id="SCE66211.1"/>
    </source>
</evidence>
<keyword evidence="4" id="KW-1185">Reference proteome</keyword>
<sequence length="62" mass="6087">MSEADEQPAGADVPPAEAGPGAARRGPTWVILAVVAAALLVCCCSAVIGLAIAWSAGLLTAR</sequence>
<keyword evidence="2" id="KW-1133">Transmembrane helix</keyword>
<keyword evidence="2" id="KW-0812">Transmembrane</keyword>
<evidence type="ECO:0000256" key="1">
    <source>
        <dbReference type="SAM" id="MobiDB-lite"/>
    </source>
</evidence>
<dbReference type="RefSeq" id="WP_089004482.1">
    <property type="nucleotide sequence ID" value="NZ_LT607411.1"/>
</dbReference>
<keyword evidence="2" id="KW-0472">Membrane</keyword>
<organism evidence="3 4">
    <name type="scientific">Micromonospora viridifaciens</name>
    <dbReference type="NCBI Taxonomy" id="1881"/>
    <lineage>
        <taxon>Bacteria</taxon>
        <taxon>Bacillati</taxon>
        <taxon>Actinomycetota</taxon>
        <taxon>Actinomycetes</taxon>
        <taxon>Micromonosporales</taxon>
        <taxon>Micromonosporaceae</taxon>
        <taxon>Micromonospora</taxon>
    </lineage>
</organism>
<dbReference type="Proteomes" id="UP000198242">
    <property type="component" value="Chromosome I"/>
</dbReference>
<reference evidence="4" key="1">
    <citation type="submission" date="2016-06" db="EMBL/GenBank/DDBJ databases">
        <authorList>
            <person name="Varghese N."/>
            <person name="Submissions Spin"/>
        </authorList>
    </citation>
    <scope>NUCLEOTIDE SEQUENCE [LARGE SCALE GENOMIC DNA]</scope>
    <source>
        <strain evidence="4">DSM 43909</strain>
    </source>
</reference>
<accession>A0A1C4U3G2</accession>
<gene>
    <name evidence="3" type="ORF">GA0074695_0121</name>
</gene>
<feature type="region of interest" description="Disordered" evidence="1">
    <location>
        <begin position="1"/>
        <end position="23"/>
    </location>
</feature>
<dbReference type="AlphaFoldDB" id="A0A1C4U3G2"/>
<feature type="transmembrane region" description="Helical" evidence="2">
    <location>
        <begin position="29"/>
        <end position="59"/>
    </location>
</feature>
<protein>
    <submittedName>
        <fullName evidence="3">Uncharacterized protein</fullName>
    </submittedName>
</protein>